<dbReference type="AlphaFoldDB" id="A0A6J7C1B9"/>
<organism evidence="2">
    <name type="scientific">freshwater metagenome</name>
    <dbReference type="NCBI Taxonomy" id="449393"/>
    <lineage>
        <taxon>unclassified sequences</taxon>
        <taxon>metagenomes</taxon>
        <taxon>ecological metagenomes</taxon>
    </lineage>
</organism>
<proteinExistence type="predicted"/>
<evidence type="ECO:0000313" key="2">
    <source>
        <dbReference type="EMBL" id="CAB4851842.1"/>
    </source>
</evidence>
<gene>
    <name evidence="2" type="ORF">UFOPK3268_01378</name>
</gene>
<feature type="region of interest" description="Disordered" evidence="1">
    <location>
        <begin position="49"/>
        <end position="83"/>
    </location>
</feature>
<protein>
    <submittedName>
        <fullName evidence="2">Unannotated protein</fullName>
    </submittedName>
</protein>
<accession>A0A6J7C1B9</accession>
<name>A0A6J7C1B9_9ZZZZ</name>
<reference evidence="2" key="1">
    <citation type="submission" date="2020-05" db="EMBL/GenBank/DDBJ databases">
        <authorList>
            <person name="Chiriac C."/>
            <person name="Salcher M."/>
            <person name="Ghai R."/>
            <person name="Kavagutti S V."/>
        </authorList>
    </citation>
    <scope>NUCLEOTIDE SEQUENCE</scope>
</reference>
<evidence type="ECO:0000256" key="1">
    <source>
        <dbReference type="SAM" id="MobiDB-lite"/>
    </source>
</evidence>
<dbReference type="EMBL" id="CAFBIZ010000199">
    <property type="protein sequence ID" value="CAB4851842.1"/>
    <property type="molecule type" value="Genomic_DNA"/>
</dbReference>
<sequence length="83" mass="9274">MKCAQRTRQFIGAHEDRNAGAAILSEAPHRGRAAIRPWEVTREAVDIGHTRPSPAVDRLERVAHGRDRMASPEEPGEQDPLRD</sequence>
<feature type="compositionally biased region" description="Basic and acidic residues" evidence="1">
    <location>
        <begin position="57"/>
        <end position="71"/>
    </location>
</feature>